<sequence length="64" mass="7092">MKYVTYIIITIAIALIVVNVLKLDFDNLFKGDSVVALICIVALLCAICILLIFNMSKSIDEKSK</sequence>
<reference evidence="4" key="2">
    <citation type="journal article" date="2019" name="Int. J. Syst. Evol. Microbiol.">
        <title>The Global Catalogue of Microorganisms (GCM) 10K type strain sequencing project: providing services to taxonomists for standard genome sequencing and annotation.</title>
        <authorList>
            <consortium name="The Broad Institute Genomics Platform"/>
            <consortium name="The Broad Institute Genome Sequencing Center for Infectious Disease"/>
            <person name="Wu L."/>
            <person name="Ma J."/>
        </authorList>
    </citation>
    <scope>NUCLEOTIDE SEQUENCE [LARGE SCALE GENOMIC DNA]</scope>
    <source>
        <strain evidence="4">CECT 7184</strain>
    </source>
</reference>
<reference evidence="2" key="3">
    <citation type="submission" date="2023-06" db="EMBL/GenBank/DDBJ databases">
        <authorList>
            <person name="Lucena T."/>
            <person name="Sun Q."/>
        </authorList>
    </citation>
    <scope>NUCLEOTIDE SEQUENCE</scope>
    <source>
        <strain evidence="2">CECT 7184</strain>
    </source>
</reference>
<name>A0ABT8CQP5_9FLAO</name>
<dbReference type="Proteomes" id="UP001242368">
    <property type="component" value="Unassembled WGS sequence"/>
</dbReference>
<evidence type="ECO:0000256" key="1">
    <source>
        <dbReference type="SAM" id="Phobius"/>
    </source>
</evidence>
<keyword evidence="1" id="KW-1133">Transmembrane helix</keyword>
<evidence type="ECO:0000313" key="3">
    <source>
        <dbReference type="EMBL" id="MDN3708816.1"/>
    </source>
</evidence>
<gene>
    <name evidence="2" type="ORF">QW060_00145</name>
    <name evidence="3" type="ORF">QW060_17070</name>
</gene>
<feature type="transmembrane region" description="Helical" evidence="1">
    <location>
        <begin position="5"/>
        <end position="21"/>
    </location>
</feature>
<evidence type="ECO:0000313" key="4">
    <source>
        <dbReference type="Proteomes" id="UP001242368"/>
    </source>
</evidence>
<reference evidence="2" key="1">
    <citation type="journal article" date="2014" name="Int. J. Syst. Evol. Microbiol.">
        <title>Complete genome of a new Firmicutes species belonging to the dominant human colonic microbiota ('Ruminococcus bicirculans') reveals two chromosomes and a selective capacity to utilize plant glucans.</title>
        <authorList>
            <consortium name="NISC Comparative Sequencing Program"/>
            <person name="Wegmann U."/>
            <person name="Louis P."/>
            <person name="Goesmann A."/>
            <person name="Henrissat B."/>
            <person name="Duncan S.H."/>
            <person name="Flint H.J."/>
        </authorList>
    </citation>
    <scope>NUCLEOTIDE SEQUENCE</scope>
    <source>
        <strain evidence="2">CECT 7184</strain>
    </source>
</reference>
<organism evidence="2 4">
    <name type="scientific">Paenimyroides ceti</name>
    <dbReference type="NCBI Taxonomy" id="395087"/>
    <lineage>
        <taxon>Bacteria</taxon>
        <taxon>Pseudomonadati</taxon>
        <taxon>Bacteroidota</taxon>
        <taxon>Flavobacteriia</taxon>
        <taxon>Flavobacteriales</taxon>
        <taxon>Flavobacteriaceae</taxon>
        <taxon>Paenimyroides</taxon>
    </lineage>
</organism>
<keyword evidence="1" id="KW-0472">Membrane</keyword>
<dbReference type="EMBL" id="JAUFQU010000001">
    <property type="protein sequence ID" value="MDN3708816.1"/>
    <property type="molecule type" value="Genomic_DNA"/>
</dbReference>
<protein>
    <submittedName>
        <fullName evidence="2">Uncharacterized protein</fullName>
    </submittedName>
</protein>
<accession>A0ABT8CQP5</accession>
<keyword evidence="4" id="KW-1185">Reference proteome</keyword>
<keyword evidence="1" id="KW-0812">Transmembrane</keyword>
<feature type="transmembrane region" description="Helical" evidence="1">
    <location>
        <begin position="33"/>
        <end position="54"/>
    </location>
</feature>
<dbReference type="EMBL" id="JAUFQU010000001">
    <property type="protein sequence ID" value="MDN3705547.1"/>
    <property type="molecule type" value="Genomic_DNA"/>
</dbReference>
<evidence type="ECO:0000313" key="2">
    <source>
        <dbReference type="EMBL" id="MDN3705547.1"/>
    </source>
</evidence>
<comment type="caution">
    <text evidence="2">The sequence shown here is derived from an EMBL/GenBank/DDBJ whole genome shotgun (WGS) entry which is preliminary data.</text>
</comment>
<proteinExistence type="predicted"/>